<protein>
    <submittedName>
        <fullName evidence="1">Uncharacterized protein</fullName>
    </submittedName>
</protein>
<dbReference type="Proteomes" id="UP000663722">
    <property type="component" value="Chromosome"/>
</dbReference>
<accession>A0A975GKT4</accession>
<evidence type="ECO:0000313" key="1">
    <source>
        <dbReference type="EMBL" id="QTA84870.1"/>
    </source>
</evidence>
<proteinExistence type="predicted"/>
<evidence type="ECO:0000313" key="2">
    <source>
        <dbReference type="Proteomes" id="UP000663722"/>
    </source>
</evidence>
<reference evidence="1" key="1">
    <citation type="journal article" date="2021" name="Microb. Physiol.">
        <title>Proteogenomic Insights into the Physiology of Marine, Sulfate-Reducing, Filamentous Desulfonema limicola and Desulfonema magnum.</title>
        <authorList>
            <person name="Schnaars V."/>
            <person name="Wohlbrand L."/>
            <person name="Scheve S."/>
            <person name="Hinrichs C."/>
            <person name="Reinhardt R."/>
            <person name="Rabus R."/>
        </authorList>
    </citation>
    <scope>NUCLEOTIDE SEQUENCE</scope>
    <source>
        <strain evidence="1">4be13</strain>
    </source>
</reference>
<dbReference type="KEGG" id="dmm:dnm_008730"/>
<dbReference type="AlphaFoldDB" id="A0A975GKT4"/>
<dbReference type="EMBL" id="CP061800">
    <property type="protein sequence ID" value="QTA84870.1"/>
    <property type="molecule type" value="Genomic_DNA"/>
</dbReference>
<gene>
    <name evidence="1" type="ORF">dnm_008730</name>
</gene>
<sequence length="54" mass="6097">MTKNTFYPGDRPDLIPDSLSDRLFFICTGITRILQGISGIRQCLPLPGLTRRCE</sequence>
<keyword evidence="2" id="KW-1185">Reference proteome</keyword>
<organism evidence="1 2">
    <name type="scientific">Desulfonema magnum</name>
    <dbReference type="NCBI Taxonomy" id="45655"/>
    <lineage>
        <taxon>Bacteria</taxon>
        <taxon>Pseudomonadati</taxon>
        <taxon>Thermodesulfobacteriota</taxon>
        <taxon>Desulfobacteria</taxon>
        <taxon>Desulfobacterales</taxon>
        <taxon>Desulfococcaceae</taxon>
        <taxon>Desulfonema</taxon>
    </lineage>
</organism>
<name>A0A975GKT4_9BACT</name>